<gene>
    <name evidence="13" type="ORF">LRS13_11855</name>
</gene>
<keyword evidence="8" id="KW-0547">Nucleotide-binding</keyword>
<keyword evidence="4" id="KW-0963">Cytoplasm</keyword>
<comment type="similarity">
    <text evidence="2">Belongs to the SUA5 family.</text>
</comment>
<dbReference type="InterPro" id="IPR006070">
    <property type="entry name" value="Sua5-like_dom"/>
</dbReference>
<evidence type="ECO:0000256" key="10">
    <source>
        <dbReference type="ARBA" id="ARBA00029774"/>
    </source>
</evidence>
<evidence type="ECO:0000256" key="1">
    <source>
        <dbReference type="ARBA" id="ARBA00004496"/>
    </source>
</evidence>
<evidence type="ECO:0000256" key="5">
    <source>
        <dbReference type="ARBA" id="ARBA00022679"/>
    </source>
</evidence>
<dbReference type="PROSITE" id="PS51163">
    <property type="entry name" value="YRDC"/>
    <property type="match status" value="1"/>
</dbReference>
<evidence type="ECO:0000313" key="14">
    <source>
        <dbReference type="Proteomes" id="UP001058860"/>
    </source>
</evidence>
<keyword evidence="7" id="KW-0548">Nucleotidyltransferase</keyword>
<dbReference type="InterPro" id="IPR017945">
    <property type="entry name" value="DHBP_synth_RibB-like_a/b_dom"/>
</dbReference>
<evidence type="ECO:0000259" key="12">
    <source>
        <dbReference type="PROSITE" id="PS51163"/>
    </source>
</evidence>
<dbReference type="Pfam" id="PF01300">
    <property type="entry name" value="Sua5_yciO_yrdC"/>
    <property type="match status" value="1"/>
</dbReference>
<evidence type="ECO:0000256" key="4">
    <source>
        <dbReference type="ARBA" id="ARBA00022490"/>
    </source>
</evidence>
<evidence type="ECO:0000256" key="11">
    <source>
        <dbReference type="ARBA" id="ARBA00048366"/>
    </source>
</evidence>
<proteinExistence type="inferred from homology"/>
<evidence type="ECO:0000256" key="8">
    <source>
        <dbReference type="ARBA" id="ARBA00022741"/>
    </source>
</evidence>
<accession>A0ABY5PNK4</accession>
<protein>
    <recommendedName>
        <fullName evidence="10">L-threonylcarbamoyladenylate synthase</fullName>
        <ecNumber evidence="3">2.7.7.87</ecNumber>
    </recommendedName>
    <alternativeName>
        <fullName evidence="10">L-threonylcarbamoyladenylate synthase</fullName>
    </alternativeName>
</protein>
<evidence type="ECO:0000256" key="3">
    <source>
        <dbReference type="ARBA" id="ARBA00012584"/>
    </source>
</evidence>
<dbReference type="EC" id="2.7.7.87" evidence="3"/>
<comment type="catalytic activity">
    <reaction evidence="11">
        <text>L-threonine + hydrogencarbonate + ATP = L-threonylcarbamoyladenylate + diphosphate + H2O</text>
        <dbReference type="Rhea" id="RHEA:36407"/>
        <dbReference type="ChEBI" id="CHEBI:15377"/>
        <dbReference type="ChEBI" id="CHEBI:17544"/>
        <dbReference type="ChEBI" id="CHEBI:30616"/>
        <dbReference type="ChEBI" id="CHEBI:33019"/>
        <dbReference type="ChEBI" id="CHEBI:57926"/>
        <dbReference type="ChEBI" id="CHEBI:73682"/>
        <dbReference type="EC" id="2.7.7.87"/>
    </reaction>
</comment>
<evidence type="ECO:0000313" key="13">
    <source>
        <dbReference type="EMBL" id="UUY06169.1"/>
    </source>
</evidence>
<dbReference type="EMBL" id="CP088295">
    <property type="protein sequence ID" value="UUY06169.1"/>
    <property type="molecule type" value="Genomic_DNA"/>
</dbReference>
<dbReference type="PANTHER" id="PTHR17490:SF16">
    <property type="entry name" value="THREONYLCARBAMOYL-AMP SYNTHASE"/>
    <property type="match status" value="1"/>
</dbReference>
<keyword evidence="9" id="KW-0067">ATP-binding</keyword>
<organism evidence="13 14">
    <name type="scientific">Svornostia abyssi</name>
    <dbReference type="NCBI Taxonomy" id="2898438"/>
    <lineage>
        <taxon>Bacteria</taxon>
        <taxon>Bacillati</taxon>
        <taxon>Actinomycetota</taxon>
        <taxon>Thermoleophilia</taxon>
        <taxon>Solirubrobacterales</taxon>
        <taxon>Baekduiaceae</taxon>
        <taxon>Svornostia</taxon>
    </lineage>
</organism>
<dbReference type="InterPro" id="IPR050156">
    <property type="entry name" value="TC-AMP_synthase_SUA5"/>
</dbReference>
<dbReference type="PANTHER" id="PTHR17490">
    <property type="entry name" value="SUA5"/>
    <property type="match status" value="1"/>
</dbReference>
<keyword evidence="14" id="KW-1185">Reference proteome</keyword>
<feature type="domain" description="YrdC-like" evidence="12">
    <location>
        <begin position="4"/>
        <end position="194"/>
    </location>
</feature>
<dbReference type="RefSeq" id="WP_353866597.1">
    <property type="nucleotide sequence ID" value="NZ_CP088295.1"/>
</dbReference>
<comment type="subcellular location">
    <subcellularLocation>
        <location evidence="1">Cytoplasm</location>
    </subcellularLocation>
</comment>
<dbReference type="Gene3D" id="3.90.870.10">
    <property type="entry name" value="DHBP synthase"/>
    <property type="match status" value="1"/>
</dbReference>
<name>A0ABY5PNK4_9ACTN</name>
<dbReference type="SUPFAM" id="SSF55821">
    <property type="entry name" value="YrdC/RibB"/>
    <property type="match status" value="1"/>
</dbReference>
<keyword evidence="5" id="KW-0808">Transferase</keyword>
<evidence type="ECO:0000256" key="6">
    <source>
        <dbReference type="ARBA" id="ARBA00022694"/>
    </source>
</evidence>
<dbReference type="Proteomes" id="UP001058860">
    <property type="component" value="Chromosome"/>
</dbReference>
<keyword evidence="6" id="KW-0819">tRNA processing</keyword>
<evidence type="ECO:0000256" key="7">
    <source>
        <dbReference type="ARBA" id="ARBA00022695"/>
    </source>
</evidence>
<evidence type="ECO:0000256" key="2">
    <source>
        <dbReference type="ARBA" id="ARBA00007663"/>
    </source>
</evidence>
<reference evidence="14" key="1">
    <citation type="submission" date="2021-11" db="EMBL/GenBank/DDBJ databases">
        <title>Cultivation dependent microbiological survey of springs from the worlds oldest radium mine currently devoted to the extraction of radon-saturated water.</title>
        <authorList>
            <person name="Kapinusova G."/>
            <person name="Smrhova T."/>
            <person name="Strejcek M."/>
            <person name="Suman J."/>
            <person name="Jani K."/>
            <person name="Pajer P."/>
            <person name="Uhlik O."/>
        </authorList>
    </citation>
    <scope>NUCLEOTIDE SEQUENCE [LARGE SCALE GENOMIC DNA]</scope>
    <source>
        <strain evidence="14">J379</strain>
    </source>
</reference>
<evidence type="ECO:0000256" key="9">
    <source>
        <dbReference type="ARBA" id="ARBA00022840"/>
    </source>
</evidence>
<sequence>MIDAATAETFARCLRVGGVAVFPSDTVYGLACDPQDKEAVRRLYALKKRDIEKPSAVMFSDLELAFAAVPELGARTREAMGRLLPGPVGVLVPNPGRRFGLACGDDPLTLGIRVPDLPAAAFALHTVRWPMLQSSANFAGEPDPRTVDDVPAGIREGADLVLDAGPLPGTPSTMVDLRGYEDDGTFAIVREGIVPAADITRLLARSGR</sequence>